<evidence type="ECO:0000256" key="1">
    <source>
        <dbReference type="ARBA" id="ARBA00005564"/>
    </source>
</evidence>
<dbReference type="GO" id="GO:0006006">
    <property type="term" value="P:glucose metabolic process"/>
    <property type="evidence" value="ECO:0007669"/>
    <property type="project" value="UniProtKB-KW"/>
</dbReference>
<dbReference type="InterPro" id="IPR015943">
    <property type="entry name" value="WD40/YVTN_repeat-like_dom_sf"/>
</dbReference>
<proteinExistence type="inferred from homology"/>
<comment type="similarity">
    <text evidence="1">Belongs to the cycloisomerase 2 family.</text>
</comment>
<dbReference type="PANTHER" id="PTHR30344">
    <property type="entry name" value="6-PHOSPHOGLUCONOLACTONASE-RELATED"/>
    <property type="match status" value="1"/>
</dbReference>
<gene>
    <name evidence="3" type="ORF">DFQ03_3214</name>
</gene>
<sequence length="370" mass="40806">MKFKAIIVVLITITTLTMINSCNVEEIKNEEVLFVGTYTDNGSEGIYRFNLNLETGHLGNKLVAASLKNPSYLAFSPDRKSLYAVGEVDDFKKDQGSITTFMVKDTALVKVDVQSTYGANPCFVNVSENGNLVAVANYTGGNVAVYNRLEEGNLKLPVQILDHKVLDTNKTAHAHMSSFLNNELFVADLGLDRIKRYNDVNGSFVASEQKELVVEEGAGPRHFVSSSNGKFLYAINELNSTITLFQKDGNNNFYGVETYDTLASDFEGDSYCADIHLSPDGKFLYGTNRGENTVVIFEVNQATGKLELVGRESVKGDWPRNFTIDPSGKYVLVANQRSNNIVVFNRDAANGTLSFISQVDLPSPVCLKFY</sequence>
<comment type="caution">
    <text evidence="3">The sequence shown here is derived from an EMBL/GenBank/DDBJ whole genome shotgun (WGS) entry which is preliminary data.</text>
</comment>
<dbReference type="AlphaFoldDB" id="A0A4R7D1U0"/>
<protein>
    <submittedName>
        <fullName evidence="3">6-phosphogluconolactonase</fullName>
    </submittedName>
</protein>
<reference evidence="3 4" key="1">
    <citation type="submission" date="2019-03" db="EMBL/GenBank/DDBJ databases">
        <title>Genomic Encyclopedia of Type Strains, Phase III (KMG-III): the genomes of soil and plant-associated and newly described type strains.</title>
        <authorList>
            <person name="Whitman W."/>
        </authorList>
    </citation>
    <scope>NUCLEOTIDE SEQUENCE [LARGE SCALE GENOMIC DNA]</scope>
    <source>
        <strain evidence="3 4">CECT 8455</strain>
    </source>
</reference>
<keyword evidence="4" id="KW-1185">Reference proteome</keyword>
<dbReference type="Proteomes" id="UP000295274">
    <property type="component" value="Unassembled WGS sequence"/>
</dbReference>
<evidence type="ECO:0000256" key="2">
    <source>
        <dbReference type="ARBA" id="ARBA00022526"/>
    </source>
</evidence>
<name>A0A4R7D1U0_9FLAO</name>
<dbReference type="InterPro" id="IPR050282">
    <property type="entry name" value="Cycloisomerase_2"/>
</dbReference>
<organism evidence="3 4">
    <name type="scientific">Maribacter caenipelagi</name>
    <dbReference type="NCBI Taxonomy" id="1447781"/>
    <lineage>
        <taxon>Bacteria</taxon>
        <taxon>Pseudomonadati</taxon>
        <taxon>Bacteroidota</taxon>
        <taxon>Flavobacteriia</taxon>
        <taxon>Flavobacteriales</taxon>
        <taxon>Flavobacteriaceae</taxon>
        <taxon>Maribacter</taxon>
    </lineage>
</organism>
<evidence type="ECO:0000313" key="3">
    <source>
        <dbReference type="EMBL" id="TDS12756.1"/>
    </source>
</evidence>
<keyword evidence="2" id="KW-0119">Carbohydrate metabolism</keyword>
<dbReference type="GO" id="GO:0017057">
    <property type="term" value="F:6-phosphogluconolactonase activity"/>
    <property type="evidence" value="ECO:0007669"/>
    <property type="project" value="TreeGrafter"/>
</dbReference>
<keyword evidence="2" id="KW-0313">Glucose metabolism</keyword>
<dbReference type="PANTHER" id="PTHR30344:SF1">
    <property type="entry name" value="6-PHOSPHOGLUCONOLACTONASE"/>
    <property type="match status" value="1"/>
</dbReference>
<dbReference type="Gene3D" id="2.130.10.10">
    <property type="entry name" value="YVTN repeat-like/Quinoprotein amine dehydrogenase"/>
    <property type="match status" value="1"/>
</dbReference>
<evidence type="ECO:0000313" key="4">
    <source>
        <dbReference type="Proteomes" id="UP000295274"/>
    </source>
</evidence>
<dbReference type="EMBL" id="SNZW01000017">
    <property type="protein sequence ID" value="TDS12756.1"/>
    <property type="molecule type" value="Genomic_DNA"/>
</dbReference>
<dbReference type="OrthoDB" id="9790815at2"/>
<dbReference type="SUPFAM" id="SSF75011">
    <property type="entry name" value="3-carboxy-cis,cis-mucoante lactonizing enzyme"/>
    <property type="match status" value="1"/>
</dbReference>
<dbReference type="Pfam" id="PF10282">
    <property type="entry name" value="Lactonase"/>
    <property type="match status" value="1"/>
</dbReference>
<accession>A0A4R7D1U0</accession>
<dbReference type="InterPro" id="IPR019405">
    <property type="entry name" value="Lactonase_7-beta_prop"/>
</dbReference>